<feature type="coiled-coil region" evidence="1">
    <location>
        <begin position="1"/>
        <end position="35"/>
    </location>
</feature>
<evidence type="ECO:0000313" key="3">
    <source>
        <dbReference type="Proteomes" id="UP000680304"/>
    </source>
</evidence>
<comment type="caution">
    <text evidence="2">The sequence shown here is derived from an EMBL/GenBank/DDBJ whole genome shotgun (WGS) entry which is preliminary data.</text>
</comment>
<dbReference type="EMBL" id="BOVJ01000038">
    <property type="protein sequence ID" value="GIQ62588.1"/>
    <property type="molecule type" value="Genomic_DNA"/>
</dbReference>
<evidence type="ECO:0000256" key="1">
    <source>
        <dbReference type="SAM" id="Coils"/>
    </source>
</evidence>
<evidence type="ECO:0008006" key="4">
    <source>
        <dbReference type="Google" id="ProtNLM"/>
    </source>
</evidence>
<gene>
    <name evidence="2" type="ORF">PACILC2_11560</name>
</gene>
<reference evidence="2 3" key="1">
    <citation type="submission" date="2021-04" db="EMBL/GenBank/DDBJ databases">
        <title>Draft genome sequence of Paenibacillus cisolokensis, LC2-13A.</title>
        <authorList>
            <person name="Uke A."/>
            <person name="Chhe C."/>
            <person name="Baramee S."/>
            <person name="Kosugi A."/>
        </authorList>
    </citation>
    <scope>NUCLEOTIDE SEQUENCE [LARGE SCALE GENOMIC DNA]</scope>
    <source>
        <strain evidence="2 3">LC2-13A</strain>
    </source>
</reference>
<organism evidence="2 3">
    <name type="scientific">Paenibacillus cisolokensis</name>
    <dbReference type="NCBI Taxonomy" id="1658519"/>
    <lineage>
        <taxon>Bacteria</taxon>
        <taxon>Bacillati</taxon>
        <taxon>Bacillota</taxon>
        <taxon>Bacilli</taxon>
        <taxon>Bacillales</taxon>
        <taxon>Paenibacillaceae</taxon>
        <taxon>Paenibacillus</taxon>
    </lineage>
</organism>
<evidence type="ECO:0000313" key="2">
    <source>
        <dbReference type="EMBL" id="GIQ62588.1"/>
    </source>
</evidence>
<keyword evidence="1" id="KW-0175">Coiled coil</keyword>
<dbReference type="Gene3D" id="1.20.120.520">
    <property type="entry name" value="nmb1532 protein domain like"/>
    <property type="match status" value="1"/>
</dbReference>
<protein>
    <recommendedName>
        <fullName evidence="4">Hemerythrin-like domain-containing protein</fullName>
    </recommendedName>
</protein>
<keyword evidence="3" id="KW-1185">Reference proteome</keyword>
<sequence>MTELYDAVECLKEGHRELKRELRELEERAIEAAHAFAEGELQRLRELRPATRRFLLRLQSHRDWEEEVLHPFLRRYFNLDNKPTLLPSFWKLEKEYELAVSSMHAFTNMLDDLYDSADWTEIRQTTYQLIRSCHLIGKYFQAEERFVHPLAEQALTDIDYFYS</sequence>
<dbReference type="RefSeq" id="WP_213527907.1">
    <property type="nucleotide sequence ID" value="NZ_BOVJ01000038.1"/>
</dbReference>
<name>A0ABQ4N303_9BACL</name>
<proteinExistence type="predicted"/>
<dbReference type="Proteomes" id="UP000680304">
    <property type="component" value="Unassembled WGS sequence"/>
</dbReference>
<accession>A0ABQ4N303</accession>